<evidence type="ECO:0000313" key="6">
    <source>
        <dbReference type="Proteomes" id="UP000002484"/>
    </source>
</evidence>
<organism evidence="5 6">
    <name type="scientific">Pseudofrankia inefficax (strain DSM 45817 / CECT 9037 / DDB 130130 / EuI1c)</name>
    <name type="common">Frankia inefficax</name>
    <dbReference type="NCBI Taxonomy" id="298654"/>
    <lineage>
        <taxon>Bacteria</taxon>
        <taxon>Bacillati</taxon>
        <taxon>Actinomycetota</taxon>
        <taxon>Actinomycetes</taxon>
        <taxon>Frankiales</taxon>
        <taxon>Frankiaceae</taxon>
        <taxon>Pseudofrankia</taxon>
    </lineage>
</organism>
<dbReference type="SUPFAM" id="SSF53756">
    <property type="entry name" value="UDP-Glycosyltransferase/glycogen phosphorylase"/>
    <property type="match status" value="1"/>
</dbReference>
<dbReference type="EMBL" id="CP002299">
    <property type="protein sequence ID" value="ADP80279.1"/>
    <property type="molecule type" value="Genomic_DNA"/>
</dbReference>
<keyword evidence="6" id="KW-1185">Reference proteome</keyword>
<evidence type="ECO:0000256" key="4">
    <source>
        <dbReference type="SAM" id="MobiDB-lite"/>
    </source>
</evidence>
<sequence>MSKRCIDTEPATRRPRVLLLAPSGGLGGGIERYLDAVQEALRAGGAEVHRVDLRGPGNSLTLRSRLRFTAAALRVAVRSGPFDTVLAGLPNLIPVAALAVPLAKARRGLIVFHGTDIWAMRTVDRAILTLHPTLRPVTVSSFSSGALARVGMTPVLRPGIPNSWRAALLAAGSRRPTRDAVPTVLSVFRLNDADWVGKGLRELLAALSIVRGQVGPVRLVVAGQGPVLDAVRQAVAGQEAVQLVESPDDSTLAELFAAADLFVLCTRTRVSPPRSGEGYGLVLTEAQLAGCPVVGPAYGARDAYVDGVTGATPADESPQALAAVLTDLLSDQARLASMRQRCAEWAQLTTEPEQHVRNVFRAVLGTQPATSPATGTPAPPVPAQATPASPQSVHPADSIAAKQ</sequence>
<proteinExistence type="inferred from homology"/>
<feature type="compositionally biased region" description="Low complexity" evidence="4">
    <location>
        <begin position="367"/>
        <end position="376"/>
    </location>
</feature>
<keyword evidence="3 5" id="KW-0808">Transferase</keyword>
<evidence type="ECO:0000256" key="2">
    <source>
        <dbReference type="ARBA" id="ARBA00022676"/>
    </source>
</evidence>
<evidence type="ECO:0000256" key="1">
    <source>
        <dbReference type="ARBA" id="ARBA00009481"/>
    </source>
</evidence>
<dbReference type="Pfam" id="PF13692">
    <property type="entry name" value="Glyco_trans_1_4"/>
    <property type="match status" value="1"/>
</dbReference>
<dbReference type="STRING" id="298654.FraEuI1c_2240"/>
<dbReference type="GO" id="GO:0016757">
    <property type="term" value="F:glycosyltransferase activity"/>
    <property type="evidence" value="ECO:0007669"/>
    <property type="project" value="UniProtKB-KW"/>
</dbReference>
<evidence type="ECO:0000256" key="3">
    <source>
        <dbReference type="ARBA" id="ARBA00022679"/>
    </source>
</evidence>
<protein>
    <submittedName>
        <fullName evidence="5">Glycosyl transferase group 1</fullName>
    </submittedName>
</protein>
<feature type="region of interest" description="Disordered" evidence="4">
    <location>
        <begin position="367"/>
        <end position="403"/>
    </location>
</feature>
<reference evidence="5 6" key="1">
    <citation type="submission" date="2010-10" db="EMBL/GenBank/DDBJ databases">
        <title>Complete sequence of Frankia sp. EuI1c.</title>
        <authorList>
            <consortium name="US DOE Joint Genome Institute"/>
            <person name="Lucas S."/>
            <person name="Copeland A."/>
            <person name="Lapidus A."/>
            <person name="Cheng J.-F."/>
            <person name="Bruce D."/>
            <person name="Goodwin L."/>
            <person name="Pitluck S."/>
            <person name="Chertkov O."/>
            <person name="Detter J.C."/>
            <person name="Han C."/>
            <person name="Tapia R."/>
            <person name="Land M."/>
            <person name="Hauser L."/>
            <person name="Jeffries C."/>
            <person name="Kyrpides N."/>
            <person name="Ivanova N."/>
            <person name="Mikhailova N."/>
            <person name="Beauchemin N."/>
            <person name="Sen A."/>
            <person name="Sur S.A."/>
            <person name="Gtari M."/>
            <person name="Wall L."/>
            <person name="Tisa L."/>
            <person name="Woyke T."/>
        </authorList>
    </citation>
    <scope>NUCLEOTIDE SEQUENCE [LARGE SCALE GENOMIC DNA]</scope>
    <source>
        <strain evidence="6">DSM 45817 / CECT 9037 / EuI1c</strain>
    </source>
</reference>
<feature type="compositionally biased region" description="Low complexity" evidence="4">
    <location>
        <begin position="383"/>
        <end position="393"/>
    </location>
</feature>
<dbReference type="PANTHER" id="PTHR12526:SF640">
    <property type="entry name" value="COLANIC ACID BIOSYNTHESIS GLYCOSYLTRANSFERASE WCAL-RELATED"/>
    <property type="match status" value="1"/>
</dbReference>
<dbReference type="eggNOG" id="COG0438">
    <property type="taxonomic scope" value="Bacteria"/>
</dbReference>
<name>E3IYZ6_PSEI1</name>
<dbReference type="HOGENOM" id="CLU_648525_0_0_11"/>
<dbReference type="PANTHER" id="PTHR12526">
    <property type="entry name" value="GLYCOSYLTRANSFERASE"/>
    <property type="match status" value="1"/>
</dbReference>
<dbReference type="KEGG" id="fri:FraEuI1c_2240"/>
<dbReference type="CDD" id="cd03801">
    <property type="entry name" value="GT4_PimA-like"/>
    <property type="match status" value="1"/>
</dbReference>
<dbReference type="OrthoDB" id="9802525at2"/>
<dbReference type="Proteomes" id="UP000002484">
    <property type="component" value="Chromosome"/>
</dbReference>
<dbReference type="InParanoid" id="E3IYZ6"/>
<evidence type="ECO:0000313" key="5">
    <source>
        <dbReference type="EMBL" id="ADP80279.1"/>
    </source>
</evidence>
<accession>E3IYZ6</accession>
<gene>
    <name evidence="5" type="ordered locus">FraEuI1c_2240</name>
</gene>
<dbReference type="AlphaFoldDB" id="E3IYZ6"/>
<dbReference type="CAZy" id="GT4">
    <property type="family name" value="Glycosyltransferase Family 4"/>
</dbReference>
<dbReference type="Gene3D" id="3.40.50.2000">
    <property type="entry name" value="Glycogen Phosphorylase B"/>
    <property type="match status" value="2"/>
</dbReference>
<keyword evidence="2" id="KW-0328">Glycosyltransferase</keyword>
<comment type="similarity">
    <text evidence="1">Belongs to the glycosyltransferase group 1 family. Glycosyltransferase 4 subfamily.</text>
</comment>